<proteinExistence type="predicted"/>
<dbReference type="AlphaFoldDB" id="D0NSG9"/>
<dbReference type="Proteomes" id="UP000006643">
    <property type="component" value="Unassembled WGS sequence"/>
</dbReference>
<name>D0NSG9_PHYIT</name>
<evidence type="ECO:0000313" key="1">
    <source>
        <dbReference type="EMBL" id="EEY64514.1"/>
    </source>
</evidence>
<dbReference type="VEuPathDB" id="FungiDB:PITG_15754"/>
<dbReference type="GeneID" id="9475568"/>
<dbReference type="eggNOG" id="KOG0017">
    <property type="taxonomic scope" value="Eukaryota"/>
</dbReference>
<sequence>MSNNATFAQVRLVLEVKGLWDAAQEPTPNAAEGKAEKDVAAAATASATPGSSTTMDTVPIPLHDRLMKQKMAMSIILAALSEKLASACYLLTHPMSIMHHLRMTYNVKCSASIGAAKREYMGLDLNGDESILEHIQTTRRVLEELQ</sequence>
<dbReference type="RefSeq" id="XP_002898017.1">
    <property type="nucleotide sequence ID" value="XM_002897971.1"/>
</dbReference>
<accession>D0NSG9</accession>
<dbReference type="EMBL" id="DS028157">
    <property type="protein sequence ID" value="EEY64514.1"/>
    <property type="molecule type" value="Genomic_DNA"/>
</dbReference>
<keyword evidence="2" id="KW-1185">Reference proteome</keyword>
<evidence type="ECO:0000313" key="2">
    <source>
        <dbReference type="Proteomes" id="UP000006643"/>
    </source>
</evidence>
<dbReference type="HOGENOM" id="CLU_1781084_0_0_1"/>
<dbReference type="KEGG" id="pif:PITG_15754"/>
<gene>
    <name evidence="1" type="ORF">PITG_15754</name>
</gene>
<dbReference type="OrthoDB" id="114941at2759"/>
<reference evidence="2" key="1">
    <citation type="journal article" date="2009" name="Nature">
        <title>Genome sequence and analysis of the Irish potato famine pathogen Phytophthora infestans.</title>
        <authorList>
            <consortium name="The Broad Institute Genome Sequencing Platform"/>
            <person name="Haas B.J."/>
            <person name="Kamoun S."/>
            <person name="Zody M.C."/>
            <person name="Jiang R.H."/>
            <person name="Handsaker R.E."/>
            <person name="Cano L.M."/>
            <person name="Grabherr M."/>
            <person name="Kodira C.D."/>
            <person name="Raffaele S."/>
            <person name="Torto-Alalibo T."/>
            <person name="Bozkurt T.O."/>
            <person name="Ah-Fong A.M."/>
            <person name="Alvarado L."/>
            <person name="Anderson V.L."/>
            <person name="Armstrong M.R."/>
            <person name="Avrova A."/>
            <person name="Baxter L."/>
            <person name="Beynon J."/>
            <person name="Boevink P.C."/>
            <person name="Bollmann S.R."/>
            <person name="Bos J.I."/>
            <person name="Bulone V."/>
            <person name="Cai G."/>
            <person name="Cakir C."/>
            <person name="Carrington J.C."/>
            <person name="Chawner M."/>
            <person name="Conti L."/>
            <person name="Costanzo S."/>
            <person name="Ewan R."/>
            <person name="Fahlgren N."/>
            <person name="Fischbach M.A."/>
            <person name="Fugelstad J."/>
            <person name="Gilroy E.M."/>
            <person name="Gnerre S."/>
            <person name="Green P.J."/>
            <person name="Grenville-Briggs L.J."/>
            <person name="Griffith J."/>
            <person name="Grunwald N.J."/>
            <person name="Horn K."/>
            <person name="Horner N.R."/>
            <person name="Hu C.H."/>
            <person name="Huitema E."/>
            <person name="Jeong D.H."/>
            <person name="Jones A.M."/>
            <person name="Jones J.D."/>
            <person name="Jones R.W."/>
            <person name="Karlsson E.K."/>
            <person name="Kunjeti S.G."/>
            <person name="Lamour K."/>
            <person name="Liu Z."/>
            <person name="Ma L."/>
            <person name="Maclean D."/>
            <person name="Chibucos M.C."/>
            <person name="McDonald H."/>
            <person name="McWalters J."/>
            <person name="Meijer H.J."/>
            <person name="Morgan W."/>
            <person name="Morris P.F."/>
            <person name="Munro C.A."/>
            <person name="O'Neill K."/>
            <person name="Ospina-Giraldo M."/>
            <person name="Pinzon A."/>
            <person name="Pritchard L."/>
            <person name="Ramsahoye B."/>
            <person name="Ren Q."/>
            <person name="Restrepo S."/>
            <person name="Roy S."/>
            <person name="Sadanandom A."/>
            <person name="Savidor A."/>
            <person name="Schornack S."/>
            <person name="Schwartz D.C."/>
            <person name="Schumann U.D."/>
            <person name="Schwessinger B."/>
            <person name="Seyer L."/>
            <person name="Sharpe T."/>
            <person name="Silvar C."/>
            <person name="Song J."/>
            <person name="Studholme D.J."/>
            <person name="Sykes S."/>
            <person name="Thines M."/>
            <person name="van de Vondervoort P.J."/>
            <person name="Phuntumart V."/>
            <person name="Wawra S."/>
            <person name="Weide R."/>
            <person name="Win J."/>
            <person name="Young C."/>
            <person name="Zhou S."/>
            <person name="Fry W."/>
            <person name="Meyers B.C."/>
            <person name="van West P."/>
            <person name="Ristaino J."/>
            <person name="Govers F."/>
            <person name="Birch P.R."/>
            <person name="Whisson S.C."/>
            <person name="Judelson H.S."/>
            <person name="Nusbaum C."/>
        </authorList>
    </citation>
    <scope>NUCLEOTIDE SEQUENCE [LARGE SCALE GENOMIC DNA]</scope>
    <source>
        <strain evidence="2">T30-4</strain>
    </source>
</reference>
<protein>
    <submittedName>
        <fullName evidence="1">Uncharacterized protein</fullName>
    </submittedName>
</protein>
<organism evidence="1 2">
    <name type="scientific">Phytophthora infestans (strain T30-4)</name>
    <name type="common">Potato late blight agent</name>
    <dbReference type="NCBI Taxonomy" id="403677"/>
    <lineage>
        <taxon>Eukaryota</taxon>
        <taxon>Sar</taxon>
        <taxon>Stramenopiles</taxon>
        <taxon>Oomycota</taxon>
        <taxon>Peronosporomycetes</taxon>
        <taxon>Peronosporales</taxon>
        <taxon>Peronosporaceae</taxon>
        <taxon>Phytophthora</taxon>
    </lineage>
</organism>
<dbReference type="InParanoid" id="D0NSG9"/>